<evidence type="ECO:0000256" key="5">
    <source>
        <dbReference type="ARBA" id="ARBA00022746"/>
    </source>
</evidence>
<dbReference type="GO" id="GO:0016117">
    <property type="term" value="P:carotenoid biosynthetic process"/>
    <property type="evidence" value="ECO:0007669"/>
    <property type="project" value="UniProtKB-KW"/>
</dbReference>
<dbReference type="GO" id="GO:0005886">
    <property type="term" value="C:plasma membrane"/>
    <property type="evidence" value="ECO:0007669"/>
    <property type="project" value="UniProtKB-SubCell"/>
</dbReference>
<evidence type="ECO:0000313" key="14">
    <source>
        <dbReference type="Proteomes" id="UP000028549"/>
    </source>
</evidence>
<dbReference type="STRING" id="246786.GS18_0203035"/>
<protein>
    <recommendedName>
        <fullName evidence="10">4,4'-diaponeurosporenoate glycosyltransferase</fullName>
    </recommendedName>
</protein>
<reference evidence="13 14" key="1">
    <citation type="journal article" date="2005" name="Int. J. Syst. Evol. Microbiol.">
        <title>Bacillus cibi sp. nov., isolated from jeotgal, a traditional Korean fermented seafood.</title>
        <authorList>
            <person name="Yoon J.H."/>
            <person name="Lee C.H."/>
            <person name="Oh T.K."/>
        </authorList>
    </citation>
    <scope>NUCLEOTIDE SEQUENCE [LARGE SCALE GENOMIC DNA]</scope>
    <source>
        <strain evidence="13 14">DSM 16189</strain>
    </source>
</reference>
<keyword evidence="14" id="KW-1185">Reference proteome</keyword>
<dbReference type="InterPro" id="IPR001173">
    <property type="entry name" value="Glyco_trans_2-like"/>
</dbReference>
<keyword evidence="11" id="KW-0812">Transmembrane</keyword>
<feature type="transmembrane region" description="Helical" evidence="11">
    <location>
        <begin position="317"/>
        <end position="345"/>
    </location>
</feature>
<evidence type="ECO:0000256" key="3">
    <source>
        <dbReference type="ARBA" id="ARBA00022676"/>
    </source>
</evidence>
<keyword evidence="5" id="KW-0125">Carotenoid biosynthesis</keyword>
<comment type="function">
    <text evidence="7">Catalyzes the glycosylation of 4,4'-diaponeurosporenoate, i.e. the esterification of glucose at the C1'' position with the carboxyl group of 4,4'-diaponeurosporenic acid, to form glycosyl-4,4'-diaponeurosporenoate. This is a step in the biosynthesis of staphyloxanthin, an orange pigment present in most staphylococci strains.</text>
</comment>
<accession>A0A084H2W7</accession>
<evidence type="ECO:0000256" key="11">
    <source>
        <dbReference type="SAM" id="Phobius"/>
    </source>
</evidence>
<evidence type="ECO:0000256" key="6">
    <source>
        <dbReference type="ARBA" id="ARBA00023136"/>
    </source>
</evidence>
<dbReference type="Pfam" id="PF00535">
    <property type="entry name" value="Glycos_transf_2"/>
    <property type="match status" value="1"/>
</dbReference>
<evidence type="ECO:0000259" key="12">
    <source>
        <dbReference type="Pfam" id="PF00535"/>
    </source>
</evidence>
<evidence type="ECO:0000256" key="8">
    <source>
        <dbReference type="ARBA" id="ARBA00037904"/>
    </source>
</evidence>
<keyword evidence="2" id="KW-1003">Cell membrane</keyword>
<comment type="similarity">
    <text evidence="9">Belongs to the glycosyltransferase 2 family. CrtQ subfamily.</text>
</comment>
<dbReference type="Proteomes" id="UP000028549">
    <property type="component" value="Unassembled WGS sequence"/>
</dbReference>
<dbReference type="PANTHER" id="PTHR43646:SF2">
    <property type="entry name" value="GLYCOSYLTRANSFERASE 2-LIKE DOMAIN-CONTAINING PROTEIN"/>
    <property type="match status" value="1"/>
</dbReference>
<comment type="caution">
    <text evidence="13">The sequence shown here is derived from an EMBL/GenBank/DDBJ whole genome shotgun (WGS) entry which is preliminary data.</text>
</comment>
<dbReference type="GO" id="GO:0016757">
    <property type="term" value="F:glycosyltransferase activity"/>
    <property type="evidence" value="ECO:0007669"/>
    <property type="project" value="UniProtKB-KW"/>
</dbReference>
<gene>
    <name evidence="13" type="ORF">GS18_0203035</name>
</gene>
<sequence length="363" mass="40278">MCMFTIAAGIAAGLYLLYRIQTLEKQNRDKDSLRRLSIIIPARNEEQNIGRLLHSLEGQYPAEILVVDDGSEDKTAEIAAACGAEVMHAEEPPEGWLGKSWACFSGAKKAKGEWLMFLDADTFFEEFGAEKTAAAFLDQGASGILSIHPYHSIQKPYESLSAFFHLAAFSAMGAFRFLQRKGVSYGAFGQCMICTKQDYFNWGGHGLIKNKVAENMELAVLVSRTGAPVRCISGKGALSMRMYPDGPASLVAGFSKTFASGAKATDWKVLLPFVLWIAGCLSFLTEFRLGEWREVYALLYAAAVLHIWMTVRKIGSFGIITALFFPFHAVFFMLVFLTSFWRTFISKSASWKGRKIIVKEDAK</sequence>
<comment type="subcellular location">
    <subcellularLocation>
        <location evidence="1">Cell membrane</location>
    </subcellularLocation>
</comment>
<dbReference type="PANTHER" id="PTHR43646">
    <property type="entry name" value="GLYCOSYLTRANSFERASE"/>
    <property type="match status" value="1"/>
</dbReference>
<evidence type="ECO:0000256" key="2">
    <source>
        <dbReference type="ARBA" id="ARBA00022475"/>
    </source>
</evidence>
<evidence type="ECO:0000313" key="13">
    <source>
        <dbReference type="EMBL" id="KEZ53929.1"/>
    </source>
</evidence>
<dbReference type="SUPFAM" id="SSF53448">
    <property type="entry name" value="Nucleotide-diphospho-sugar transferases"/>
    <property type="match status" value="1"/>
</dbReference>
<dbReference type="EMBL" id="JNVC02000001">
    <property type="protein sequence ID" value="KEZ53929.1"/>
    <property type="molecule type" value="Genomic_DNA"/>
</dbReference>
<name>A0A084H2W7_METID</name>
<feature type="domain" description="Glycosyltransferase 2-like" evidence="12">
    <location>
        <begin position="37"/>
        <end position="157"/>
    </location>
</feature>
<dbReference type="AlphaFoldDB" id="A0A084H2W7"/>
<keyword evidence="3" id="KW-0328">Glycosyltransferase</keyword>
<proteinExistence type="inferred from homology"/>
<dbReference type="InterPro" id="IPR029044">
    <property type="entry name" value="Nucleotide-diphossugar_trans"/>
</dbReference>
<keyword evidence="11" id="KW-1133">Transmembrane helix</keyword>
<keyword evidence="6 11" id="KW-0472">Membrane</keyword>
<organism evidence="13 14">
    <name type="scientific">Metabacillus indicus</name>
    <name type="common">Bacillus indicus</name>
    <dbReference type="NCBI Taxonomy" id="246786"/>
    <lineage>
        <taxon>Bacteria</taxon>
        <taxon>Bacillati</taxon>
        <taxon>Bacillota</taxon>
        <taxon>Bacilli</taxon>
        <taxon>Bacillales</taxon>
        <taxon>Bacillaceae</taxon>
        <taxon>Metabacillus</taxon>
    </lineage>
</organism>
<keyword evidence="4" id="KW-0808">Transferase</keyword>
<evidence type="ECO:0000256" key="1">
    <source>
        <dbReference type="ARBA" id="ARBA00004236"/>
    </source>
</evidence>
<evidence type="ECO:0000256" key="7">
    <source>
        <dbReference type="ARBA" id="ARBA00037281"/>
    </source>
</evidence>
<evidence type="ECO:0000256" key="9">
    <source>
        <dbReference type="ARBA" id="ARBA00038120"/>
    </source>
</evidence>
<dbReference type="Gene3D" id="3.90.550.10">
    <property type="entry name" value="Spore Coat Polysaccharide Biosynthesis Protein SpsA, Chain A"/>
    <property type="match status" value="1"/>
</dbReference>
<evidence type="ECO:0000256" key="4">
    <source>
        <dbReference type="ARBA" id="ARBA00022679"/>
    </source>
</evidence>
<evidence type="ECO:0000256" key="10">
    <source>
        <dbReference type="ARBA" id="ARBA00040345"/>
    </source>
</evidence>
<comment type="pathway">
    <text evidence="8">Carotenoid biosynthesis; staphyloxanthin biosynthesis; staphyloxanthin from farnesyl diphosphate: step 4/5.</text>
</comment>